<dbReference type="SUPFAM" id="SSF52218">
    <property type="entry name" value="Flavoproteins"/>
    <property type="match status" value="1"/>
</dbReference>
<dbReference type="Pfam" id="PF02525">
    <property type="entry name" value="Flavodoxin_2"/>
    <property type="match status" value="1"/>
</dbReference>
<dbReference type="InterPro" id="IPR003680">
    <property type="entry name" value="Flavodoxin_fold"/>
</dbReference>
<protein>
    <submittedName>
        <fullName evidence="4">NAD(P)H-dependent oxidoreductase</fullName>
        <ecNumber evidence="4">1.-.-.-</ecNumber>
        <ecNumber evidence="4">1.6.99.-</ecNumber>
    </submittedName>
</protein>
<dbReference type="RefSeq" id="WP_283740355.1">
    <property type="nucleotide sequence ID" value="NZ_JASJEV010000004.1"/>
</dbReference>
<reference evidence="4 5" key="1">
    <citation type="submission" date="2023-05" db="EMBL/GenBank/DDBJ databases">
        <title>Chelatococcus sp. nov., a moderately thermophilic bacterium isolated from hot spring microbial mat.</title>
        <authorList>
            <person name="Hu C.-J."/>
            <person name="Li W.-J."/>
        </authorList>
    </citation>
    <scope>NUCLEOTIDE SEQUENCE [LARGE SCALE GENOMIC DNA]</scope>
    <source>
        <strain evidence="4 5">SYSU G07232</strain>
    </source>
</reference>
<dbReference type="Gene3D" id="3.40.50.360">
    <property type="match status" value="1"/>
</dbReference>
<dbReference type="GO" id="GO:0016491">
    <property type="term" value="F:oxidoreductase activity"/>
    <property type="evidence" value="ECO:0007669"/>
    <property type="project" value="UniProtKB-KW"/>
</dbReference>
<evidence type="ECO:0000313" key="4">
    <source>
        <dbReference type="EMBL" id="MDJ1158370.1"/>
    </source>
</evidence>
<comment type="similarity">
    <text evidence="1">Belongs to the NAD(P)H dehydrogenase (quinone) family.</text>
</comment>
<feature type="domain" description="Flavodoxin-like fold" evidence="3">
    <location>
        <begin position="1"/>
        <end position="134"/>
    </location>
</feature>
<evidence type="ECO:0000256" key="2">
    <source>
        <dbReference type="ARBA" id="ARBA00023002"/>
    </source>
</evidence>
<evidence type="ECO:0000259" key="3">
    <source>
        <dbReference type="Pfam" id="PF02525"/>
    </source>
</evidence>
<keyword evidence="2 4" id="KW-0560">Oxidoreductase</keyword>
<dbReference type="InterPro" id="IPR051545">
    <property type="entry name" value="NAD(P)H_dehydrogenase_qn"/>
</dbReference>
<dbReference type="PANTHER" id="PTHR10204:SF34">
    <property type="entry name" value="NAD(P)H DEHYDROGENASE [QUINONE] 1 ISOFORM 1"/>
    <property type="match status" value="1"/>
</dbReference>
<sequence length="195" mass="22805">MRVLLVYCHPCPESFIAAVRDRAIAALKRGGHDVRLLDLYAEGFDPVMSAEERRHYHTPGRNEAPVAAHLAHLRWAEALVFIYPTWWYGLPAMLKGWLDRVWVPHATFEMPKPGRPIARRMKHIRVVAAISTLGSPRWWWWLIGMPGRRTLLTGISVLCHWRCRRLWMALHRMDSTTDVERNRFLAAVERRLSRI</sequence>
<dbReference type="PANTHER" id="PTHR10204">
    <property type="entry name" value="NAD P H OXIDOREDUCTASE-RELATED"/>
    <property type="match status" value="1"/>
</dbReference>
<keyword evidence="5" id="KW-1185">Reference proteome</keyword>
<accession>A0ABT7AG70</accession>
<dbReference type="EC" id="1.6.99.-" evidence="4"/>
<dbReference type="EC" id="1.-.-.-" evidence="4"/>
<dbReference type="InterPro" id="IPR029039">
    <property type="entry name" value="Flavoprotein-like_sf"/>
</dbReference>
<dbReference type="EMBL" id="JASJEV010000004">
    <property type="protein sequence ID" value="MDJ1158370.1"/>
    <property type="molecule type" value="Genomic_DNA"/>
</dbReference>
<proteinExistence type="inferred from homology"/>
<gene>
    <name evidence="4" type="ORF">QNA08_09010</name>
</gene>
<comment type="caution">
    <text evidence="4">The sequence shown here is derived from an EMBL/GenBank/DDBJ whole genome shotgun (WGS) entry which is preliminary data.</text>
</comment>
<name>A0ABT7AG70_9HYPH</name>
<evidence type="ECO:0000256" key="1">
    <source>
        <dbReference type="ARBA" id="ARBA00006252"/>
    </source>
</evidence>
<evidence type="ECO:0000313" key="5">
    <source>
        <dbReference type="Proteomes" id="UP001321492"/>
    </source>
</evidence>
<dbReference type="Proteomes" id="UP001321492">
    <property type="component" value="Unassembled WGS sequence"/>
</dbReference>
<organism evidence="4 5">
    <name type="scientific">Chelatococcus albus</name>
    <dbReference type="NCBI Taxonomy" id="3047466"/>
    <lineage>
        <taxon>Bacteria</taxon>
        <taxon>Pseudomonadati</taxon>
        <taxon>Pseudomonadota</taxon>
        <taxon>Alphaproteobacteria</taxon>
        <taxon>Hyphomicrobiales</taxon>
        <taxon>Chelatococcaceae</taxon>
        <taxon>Chelatococcus</taxon>
    </lineage>
</organism>